<protein>
    <submittedName>
        <fullName evidence="4">SAF domain-containing protein</fullName>
    </submittedName>
</protein>
<evidence type="ECO:0000256" key="1">
    <source>
        <dbReference type="SAM" id="Phobius"/>
    </source>
</evidence>
<keyword evidence="1" id="KW-0812">Transmembrane</keyword>
<dbReference type="Pfam" id="PF08666">
    <property type="entry name" value="SAF"/>
    <property type="match status" value="1"/>
</dbReference>
<dbReference type="AlphaFoldDB" id="A0AAE3DZY1"/>
<evidence type="ECO:0000313" key="5">
    <source>
        <dbReference type="Proteomes" id="UP001198242"/>
    </source>
</evidence>
<dbReference type="RefSeq" id="WP_022230056.1">
    <property type="nucleotide sequence ID" value="NZ_JAJEQM010000016.1"/>
</dbReference>
<keyword evidence="1" id="KW-0472">Membrane</keyword>
<evidence type="ECO:0000259" key="2">
    <source>
        <dbReference type="Pfam" id="PF08666"/>
    </source>
</evidence>
<keyword evidence="5" id="KW-1185">Reference proteome</keyword>
<dbReference type="CDD" id="cd11614">
    <property type="entry name" value="SAF_CpaB_FlgA_like"/>
    <property type="match status" value="1"/>
</dbReference>
<dbReference type="Proteomes" id="UP001198242">
    <property type="component" value="Unassembled WGS sequence"/>
</dbReference>
<feature type="domain" description="Flp pilus assembly protein RcpC/CpaB" evidence="3">
    <location>
        <begin position="110"/>
        <end position="214"/>
    </location>
</feature>
<keyword evidence="1" id="KW-1133">Transmembrane helix</keyword>
<organism evidence="4 5">
    <name type="scientific">Hominilimicola fabiformis</name>
    <dbReference type="NCBI Taxonomy" id="2885356"/>
    <lineage>
        <taxon>Bacteria</taxon>
        <taxon>Bacillati</taxon>
        <taxon>Bacillota</taxon>
        <taxon>Clostridia</taxon>
        <taxon>Eubacteriales</taxon>
        <taxon>Oscillospiraceae</taxon>
        <taxon>Hominilimicola</taxon>
    </lineage>
</organism>
<name>A0AAE3DZY1_9FIRM</name>
<feature type="domain" description="SAF" evidence="2">
    <location>
        <begin position="45"/>
        <end position="99"/>
    </location>
</feature>
<feature type="transmembrane region" description="Helical" evidence="1">
    <location>
        <begin position="9"/>
        <end position="31"/>
    </location>
</feature>
<evidence type="ECO:0000313" key="4">
    <source>
        <dbReference type="EMBL" id="MCC2211355.1"/>
    </source>
</evidence>
<accession>A0AAE3DZY1</accession>
<dbReference type="EMBL" id="JAJEQM010000016">
    <property type="protein sequence ID" value="MCC2211355.1"/>
    <property type="molecule type" value="Genomic_DNA"/>
</dbReference>
<gene>
    <name evidence="4" type="ORF">LKE05_11220</name>
</gene>
<evidence type="ECO:0000259" key="3">
    <source>
        <dbReference type="Pfam" id="PF16976"/>
    </source>
</evidence>
<dbReference type="InterPro" id="IPR031571">
    <property type="entry name" value="RcpC_dom"/>
</dbReference>
<dbReference type="Pfam" id="PF16976">
    <property type="entry name" value="RcpC"/>
    <property type="match status" value="1"/>
</dbReference>
<sequence>MKKLLENKLVVGGVCIVIAAILAFLVLPGMYKQKEKTIYICRLQADITAGTKIEAQMLKQVEVGSYGLPESVVKNPDELVGKYAKVSMTTDDYLYASKFADFVSDERFDKAVSEGKRLIAVSVPSNAASVANQLKAGDKVTVAYYADDTVIIDDTLKGIEIYSVENEDAQNLENVQGSEDKEDTIAANVTLIATEEQAAKLINAEYSGKLHIILESRGVA</sequence>
<comment type="caution">
    <text evidence="4">The sequence shown here is derived from an EMBL/GenBank/DDBJ whole genome shotgun (WGS) entry which is preliminary data.</text>
</comment>
<proteinExistence type="predicted"/>
<reference evidence="4 5" key="1">
    <citation type="submission" date="2021-10" db="EMBL/GenBank/DDBJ databases">
        <title>Anaerobic single-cell dispensing facilitates the cultivation of human gut bacteria.</title>
        <authorList>
            <person name="Afrizal A."/>
        </authorList>
    </citation>
    <scope>NUCLEOTIDE SEQUENCE [LARGE SCALE GENOMIC DNA]</scope>
    <source>
        <strain evidence="4 5">CLA-AA-H232</strain>
    </source>
</reference>
<dbReference type="InterPro" id="IPR013974">
    <property type="entry name" value="SAF"/>
</dbReference>